<evidence type="ECO:0000259" key="4">
    <source>
        <dbReference type="PROSITE" id="PS50883"/>
    </source>
</evidence>
<dbReference type="CDD" id="cd01948">
    <property type="entry name" value="EAL"/>
    <property type="match status" value="1"/>
</dbReference>
<dbReference type="PROSITE" id="PS50113">
    <property type="entry name" value="PAC"/>
    <property type="match status" value="1"/>
</dbReference>
<dbReference type="InterPro" id="IPR000700">
    <property type="entry name" value="PAS-assoc_C"/>
</dbReference>
<name>A0A3E0HLB4_9PSEU</name>
<accession>A0A3E0HLB4</accession>
<comment type="caution">
    <text evidence="6">The sequence shown here is derived from an EMBL/GenBank/DDBJ whole genome shotgun (WGS) entry which is preliminary data.</text>
</comment>
<evidence type="ECO:0000313" key="6">
    <source>
        <dbReference type="EMBL" id="REH47254.1"/>
    </source>
</evidence>
<dbReference type="Gene3D" id="3.30.450.20">
    <property type="entry name" value="PAS domain"/>
    <property type="match status" value="2"/>
</dbReference>
<feature type="domain" description="PAC" evidence="3">
    <location>
        <begin position="188"/>
        <end position="240"/>
    </location>
</feature>
<evidence type="ECO:0000313" key="7">
    <source>
        <dbReference type="Proteomes" id="UP000256269"/>
    </source>
</evidence>
<protein>
    <submittedName>
        <fullName evidence="6">Diguanylate cyclase (GGDEF)-like protein</fullName>
    </submittedName>
</protein>
<sequence length="672" mass="72702">MADHGAVHNHVLRWADVGFGVTDLHGKLSWANPALGTLIGVPADQALGRSLPALLPGAPETPQTGLVVQAAGQDDGEHRWLEISCTALPGGDQLLYRIMDITSWRDRELEATQQANALRRAQVLGRMGNWEWDITTDRVLWSDALLDMFGLEPGTELDYAGYIALVNPDDRQMIETSLAVARANGERFTYSHRMFVGVDNERFFECFGEVICDEDGTPVRMMGTCHDVTQDRRLQDELRQLAEEDPLTGLPNRRALTRELERHLATGGTGSLLLLDLDNFKDVNDLRGHAVGDRLMRTMAAALRERLDPGQLLGRLGGDEFAVVLPGYQEQDAAEVAGRLRDAVAGLPLVAGGATTRMTVSTGVAGFTSGEGWEAVLANADLALYASKAAGRNRVTVYDPGHYADTAKRVSVQDRLRKALEHGDLALHAMPIVALSSGRTLGYELLLRLEDGQLPLLGPADFLPAAERSDLVLEIDRWVFGKAIDTLVAHPDPNLRFDVNVSGRTLEDEDFADFVLDRLASSGVAPGRLGFEITETAAVTNLDAARSLAHQVRATGCRIALDDFGAGFGSFVHLKHLPITGLKIDGEFVRGIDSGTRDAVLVSGILEIARGFDLSVVAEWVERPAQVEMLSKLGVSVGQGFHLGKPKPLGSVLKPPDGALSDHLPTAEDGRS</sequence>
<evidence type="ECO:0000256" key="1">
    <source>
        <dbReference type="SAM" id="MobiDB-lite"/>
    </source>
</evidence>
<dbReference type="NCBIfam" id="TIGR00254">
    <property type="entry name" value="GGDEF"/>
    <property type="match status" value="1"/>
</dbReference>
<dbReference type="InterPro" id="IPR052155">
    <property type="entry name" value="Biofilm_reg_signaling"/>
</dbReference>
<feature type="domain" description="EAL" evidence="4">
    <location>
        <begin position="409"/>
        <end position="660"/>
    </location>
</feature>
<dbReference type="FunFam" id="3.30.70.270:FF:000001">
    <property type="entry name" value="Diguanylate cyclase domain protein"/>
    <property type="match status" value="1"/>
</dbReference>
<dbReference type="Pfam" id="PF08448">
    <property type="entry name" value="PAS_4"/>
    <property type="match status" value="1"/>
</dbReference>
<dbReference type="CDD" id="cd01949">
    <property type="entry name" value="GGDEF"/>
    <property type="match status" value="1"/>
</dbReference>
<proteinExistence type="predicted"/>
<dbReference type="Pfam" id="PF00563">
    <property type="entry name" value="EAL"/>
    <property type="match status" value="1"/>
</dbReference>
<dbReference type="AlphaFoldDB" id="A0A3E0HLB4"/>
<dbReference type="EMBL" id="QUNO01000006">
    <property type="protein sequence ID" value="REH47254.1"/>
    <property type="molecule type" value="Genomic_DNA"/>
</dbReference>
<dbReference type="Proteomes" id="UP000256269">
    <property type="component" value="Unassembled WGS sequence"/>
</dbReference>
<dbReference type="InterPro" id="IPR013655">
    <property type="entry name" value="PAS_fold_3"/>
</dbReference>
<evidence type="ECO:0000259" key="2">
    <source>
        <dbReference type="PROSITE" id="PS50112"/>
    </source>
</evidence>
<dbReference type="Gene3D" id="3.20.20.450">
    <property type="entry name" value="EAL domain"/>
    <property type="match status" value="1"/>
</dbReference>
<feature type="region of interest" description="Disordered" evidence="1">
    <location>
        <begin position="650"/>
        <end position="672"/>
    </location>
</feature>
<dbReference type="Pfam" id="PF00990">
    <property type="entry name" value="GGDEF"/>
    <property type="match status" value="1"/>
</dbReference>
<dbReference type="SUPFAM" id="SSF55785">
    <property type="entry name" value="PYP-like sensor domain (PAS domain)"/>
    <property type="match status" value="2"/>
</dbReference>
<dbReference type="CDD" id="cd00130">
    <property type="entry name" value="PAS"/>
    <property type="match status" value="1"/>
</dbReference>
<dbReference type="InterPro" id="IPR000160">
    <property type="entry name" value="GGDEF_dom"/>
</dbReference>
<dbReference type="PROSITE" id="PS50883">
    <property type="entry name" value="EAL"/>
    <property type="match status" value="1"/>
</dbReference>
<keyword evidence="7" id="KW-1185">Reference proteome</keyword>
<dbReference type="SMART" id="SM00052">
    <property type="entry name" value="EAL"/>
    <property type="match status" value="1"/>
</dbReference>
<dbReference type="InterPro" id="IPR000014">
    <property type="entry name" value="PAS"/>
</dbReference>
<dbReference type="PROSITE" id="PS50112">
    <property type="entry name" value="PAS"/>
    <property type="match status" value="1"/>
</dbReference>
<reference evidence="6 7" key="1">
    <citation type="submission" date="2018-08" db="EMBL/GenBank/DDBJ databases">
        <title>Genomic Encyclopedia of Archaeal and Bacterial Type Strains, Phase II (KMG-II): from individual species to whole genera.</title>
        <authorList>
            <person name="Goeker M."/>
        </authorList>
    </citation>
    <scope>NUCLEOTIDE SEQUENCE [LARGE SCALE GENOMIC DNA]</scope>
    <source>
        <strain evidence="6 7">DSM 45791</strain>
    </source>
</reference>
<evidence type="ECO:0000259" key="3">
    <source>
        <dbReference type="PROSITE" id="PS50113"/>
    </source>
</evidence>
<dbReference type="SUPFAM" id="SSF55073">
    <property type="entry name" value="Nucleotide cyclase"/>
    <property type="match status" value="1"/>
</dbReference>
<dbReference type="InterPro" id="IPR013656">
    <property type="entry name" value="PAS_4"/>
</dbReference>
<dbReference type="InterPro" id="IPR029787">
    <property type="entry name" value="Nucleotide_cyclase"/>
</dbReference>
<dbReference type="InterPro" id="IPR043128">
    <property type="entry name" value="Rev_trsase/Diguanyl_cyclase"/>
</dbReference>
<dbReference type="PROSITE" id="PS50887">
    <property type="entry name" value="GGDEF"/>
    <property type="match status" value="1"/>
</dbReference>
<dbReference type="RefSeq" id="WP_246015314.1">
    <property type="nucleotide sequence ID" value="NZ_CP144375.1"/>
</dbReference>
<dbReference type="InterPro" id="IPR035919">
    <property type="entry name" value="EAL_sf"/>
</dbReference>
<dbReference type="SMART" id="SM00091">
    <property type="entry name" value="PAS"/>
    <property type="match status" value="2"/>
</dbReference>
<dbReference type="PANTHER" id="PTHR44757:SF2">
    <property type="entry name" value="BIOFILM ARCHITECTURE MAINTENANCE PROTEIN MBAA"/>
    <property type="match status" value="1"/>
</dbReference>
<dbReference type="InterPro" id="IPR001633">
    <property type="entry name" value="EAL_dom"/>
</dbReference>
<organism evidence="6 7">
    <name type="scientific">Kutzneria buriramensis</name>
    <dbReference type="NCBI Taxonomy" id="1045776"/>
    <lineage>
        <taxon>Bacteria</taxon>
        <taxon>Bacillati</taxon>
        <taxon>Actinomycetota</taxon>
        <taxon>Actinomycetes</taxon>
        <taxon>Pseudonocardiales</taxon>
        <taxon>Pseudonocardiaceae</taxon>
        <taxon>Kutzneria</taxon>
    </lineage>
</organism>
<feature type="domain" description="GGDEF" evidence="5">
    <location>
        <begin position="268"/>
        <end position="400"/>
    </location>
</feature>
<dbReference type="SMART" id="SM00267">
    <property type="entry name" value="GGDEF"/>
    <property type="match status" value="1"/>
</dbReference>
<dbReference type="SUPFAM" id="SSF141868">
    <property type="entry name" value="EAL domain-like"/>
    <property type="match status" value="1"/>
</dbReference>
<dbReference type="Pfam" id="PF08447">
    <property type="entry name" value="PAS_3"/>
    <property type="match status" value="1"/>
</dbReference>
<dbReference type="PANTHER" id="PTHR44757">
    <property type="entry name" value="DIGUANYLATE CYCLASE DGCP"/>
    <property type="match status" value="1"/>
</dbReference>
<feature type="domain" description="PAS" evidence="2">
    <location>
        <begin position="21"/>
        <end position="51"/>
    </location>
</feature>
<dbReference type="Gene3D" id="3.30.70.270">
    <property type="match status" value="1"/>
</dbReference>
<evidence type="ECO:0000259" key="5">
    <source>
        <dbReference type="PROSITE" id="PS50887"/>
    </source>
</evidence>
<gene>
    <name evidence="6" type="ORF">BCF44_106419</name>
</gene>
<dbReference type="InterPro" id="IPR035965">
    <property type="entry name" value="PAS-like_dom_sf"/>
</dbReference>